<name>A0ABT8D7J3_9RHOB</name>
<dbReference type="Proteomes" id="UP001243846">
    <property type="component" value="Unassembled WGS sequence"/>
</dbReference>
<reference evidence="3" key="1">
    <citation type="journal article" date="2019" name="Int. J. Syst. Evol. Microbiol.">
        <title>The Global Catalogue of Microorganisms (GCM) 10K type strain sequencing project: providing services to taxonomists for standard genome sequencing and annotation.</title>
        <authorList>
            <consortium name="The Broad Institute Genomics Platform"/>
            <consortium name="The Broad Institute Genome Sequencing Center for Infectious Disease"/>
            <person name="Wu L."/>
            <person name="Ma J."/>
        </authorList>
    </citation>
    <scope>NUCLEOTIDE SEQUENCE [LARGE SCALE GENOMIC DNA]</scope>
    <source>
        <strain evidence="3">CECT 8482</strain>
    </source>
</reference>
<feature type="region of interest" description="Disordered" evidence="1">
    <location>
        <begin position="28"/>
        <end position="59"/>
    </location>
</feature>
<dbReference type="EMBL" id="JAUFRC010000001">
    <property type="protein sequence ID" value="MDN3711878.1"/>
    <property type="molecule type" value="Genomic_DNA"/>
</dbReference>
<evidence type="ECO:0000313" key="2">
    <source>
        <dbReference type="EMBL" id="MDN3711878.1"/>
    </source>
</evidence>
<gene>
    <name evidence="2" type="ORF">QWZ10_08645</name>
</gene>
<protein>
    <submittedName>
        <fullName evidence="2">Uncharacterized protein</fullName>
    </submittedName>
</protein>
<evidence type="ECO:0000313" key="3">
    <source>
        <dbReference type="Proteomes" id="UP001243846"/>
    </source>
</evidence>
<organism evidence="2 3">
    <name type="scientific">Paracoccus cavernae</name>
    <dbReference type="NCBI Taxonomy" id="1571207"/>
    <lineage>
        <taxon>Bacteria</taxon>
        <taxon>Pseudomonadati</taxon>
        <taxon>Pseudomonadota</taxon>
        <taxon>Alphaproteobacteria</taxon>
        <taxon>Rhodobacterales</taxon>
        <taxon>Paracoccaceae</taxon>
        <taxon>Paracoccus</taxon>
    </lineage>
</organism>
<accession>A0ABT8D7J3</accession>
<feature type="compositionally biased region" description="Low complexity" evidence="1">
    <location>
        <begin position="50"/>
        <end position="59"/>
    </location>
</feature>
<keyword evidence="3" id="KW-1185">Reference proteome</keyword>
<proteinExistence type="predicted"/>
<comment type="caution">
    <text evidence="2">The sequence shown here is derived from an EMBL/GenBank/DDBJ whole genome shotgun (WGS) entry which is preliminary data.</text>
</comment>
<evidence type="ECO:0000256" key="1">
    <source>
        <dbReference type="SAM" id="MobiDB-lite"/>
    </source>
</evidence>
<sequence length="117" mass="12507">MALQVVICGALPSGEIQRLLFKAQQGQDARGRQGVLLCPKSPRKPRSRRQPACPARAAATSKAGRRMVLPAARLSSKMLWFGMKVITVSLSWQEAVKPIPEGVAAKVKAACATATNL</sequence>